<comment type="caution">
    <text evidence="1">The sequence shown here is derived from an EMBL/GenBank/DDBJ whole genome shotgun (WGS) entry which is preliminary data.</text>
</comment>
<organism evidence="1 2">
    <name type="scientific">Mycobacterium palustre</name>
    <dbReference type="NCBI Taxonomy" id="153971"/>
    <lineage>
        <taxon>Bacteria</taxon>
        <taxon>Bacillati</taxon>
        <taxon>Actinomycetota</taxon>
        <taxon>Actinomycetes</taxon>
        <taxon>Mycobacteriales</taxon>
        <taxon>Mycobacteriaceae</taxon>
        <taxon>Mycobacterium</taxon>
        <taxon>Mycobacterium simiae complex</taxon>
    </lineage>
</organism>
<evidence type="ECO:0000313" key="1">
    <source>
        <dbReference type="EMBL" id="ORW28183.1"/>
    </source>
</evidence>
<name>A0A1X1ZVP2_9MYCO</name>
<proteinExistence type="predicted"/>
<dbReference type="EMBL" id="LQPJ01000064">
    <property type="protein sequence ID" value="ORW28183.1"/>
    <property type="molecule type" value="Genomic_DNA"/>
</dbReference>
<sequence length="125" mass="13699">MSKPKAPPGLGAEGRRLWRVIVADAADQGLELDARERDWLRSAAKLADRIAQLEFALADAPPRVKGSMGQLVVDPLLPELRQCVQLQAQLLGRLKLDPPAEQHSVIPTSGVNRHRQAAMRRWGGA</sequence>
<dbReference type="Proteomes" id="UP000193529">
    <property type="component" value="Unassembled WGS sequence"/>
</dbReference>
<dbReference type="STRING" id="153971.AWC19_27495"/>
<dbReference type="OrthoDB" id="4746612at2"/>
<accession>A0A1X1ZVP2</accession>
<dbReference type="AlphaFoldDB" id="A0A1X1ZVP2"/>
<reference evidence="1 2" key="1">
    <citation type="submission" date="2016-01" db="EMBL/GenBank/DDBJ databases">
        <title>The new phylogeny of the genus Mycobacterium.</title>
        <authorList>
            <person name="Tarcisio F."/>
            <person name="Conor M."/>
            <person name="Antonella G."/>
            <person name="Elisabetta G."/>
            <person name="Giulia F.S."/>
            <person name="Sara T."/>
            <person name="Anna F."/>
            <person name="Clotilde B."/>
            <person name="Roberto B."/>
            <person name="Veronica D.S."/>
            <person name="Fabio R."/>
            <person name="Monica P."/>
            <person name="Olivier J."/>
            <person name="Enrico T."/>
            <person name="Nicola S."/>
        </authorList>
    </citation>
    <scope>NUCLEOTIDE SEQUENCE [LARGE SCALE GENOMIC DNA]</scope>
    <source>
        <strain evidence="1 2">DSM 44572</strain>
    </source>
</reference>
<dbReference type="RefSeq" id="WP_085077025.1">
    <property type="nucleotide sequence ID" value="NZ_JACKRZ010000273.1"/>
</dbReference>
<gene>
    <name evidence="1" type="ORF">AWC19_27495</name>
</gene>
<keyword evidence="2" id="KW-1185">Reference proteome</keyword>
<evidence type="ECO:0000313" key="2">
    <source>
        <dbReference type="Proteomes" id="UP000193529"/>
    </source>
</evidence>
<evidence type="ECO:0008006" key="3">
    <source>
        <dbReference type="Google" id="ProtNLM"/>
    </source>
</evidence>
<protein>
    <recommendedName>
        <fullName evidence="3">Terminase</fullName>
    </recommendedName>
</protein>